<keyword evidence="2" id="KW-0678">Repressor</keyword>
<name>A0A067Q7W4_9AGAM</name>
<dbReference type="GO" id="GO:0033698">
    <property type="term" value="C:Rpd3L complex"/>
    <property type="evidence" value="ECO:0007669"/>
    <property type="project" value="UniProtKB-ARBA"/>
</dbReference>
<dbReference type="SMART" id="SM00761">
    <property type="entry name" value="HDAC_interact"/>
    <property type="match status" value="1"/>
</dbReference>
<dbReference type="Gene3D" id="1.20.1160.11">
    <property type="entry name" value="Paired amphipathic helix"/>
    <property type="match status" value="3"/>
</dbReference>
<evidence type="ECO:0000256" key="4">
    <source>
        <dbReference type="ARBA" id="ARBA00023015"/>
    </source>
</evidence>
<evidence type="ECO:0000256" key="3">
    <source>
        <dbReference type="ARBA" id="ARBA00022737"/>
    </source>
</evidence>
<accession>A0A067Q7W4</accession>
<dbReference type="InterPro" id="IPR003822">
    <property type="entry name" value="PAH"/>
</dbReference>
<dbReference type="InterPro" id="IPR013194">
    <property type="entry name" value="HDAC_interact_dom"/>
</dbReference>
<dbReference type="FunCoup" id="A0A067Q7W4">
    <property type="interactions" value="676"/>
</dbReference>
<dbReference type="Proteomes" id="UP000027265">
    <property type="component" value="Unassembled WGS sequence"/>
</dbReference>
<dbReference type="GO" id="GO:0000122">
    <property type="term" value="P:negative regulation of transcription by RNA polymerase II"/>
    <property type="evidence" value="ECO:0007669"/>
    <property type="project" value="TreeGrafter"/>
</dbReference>
<feature type="region of interest" description="Disordered" evidence="8">
    <location>
        <begin position="850"/>
        <end position="886"/>
    </location>
</feature>
<dbReference type="EMBL" id="KL197710">
    <property type="protein sequence ID" value="KDQ63138.1"/>
    <property type="molecule type" value="Genomic_DNA"/>
</dbReference>
<dbReference type="FunFam" id="1.20.1160.11:FF:000003">
    <property type="entry name" value="Paired amphipathic helix SIN3-like protein"/>
    <property type="match status" value="1"/>
</dbReference>
<organism evidence="10 11">
    <name type="scientific">Jaapia argillacea MUCL 33604</name>
    <dbReference type="NCBI Taxonomy" id="933084"/>
    <lineage>
        <taxon>Eukaryota</taxon>
        <taxon>Fungi</taxon>
        <taxon>Dikarya</taxon>
        <taxon>Basidiomycota</taxon>
        <taxon>Agaricomycotina</taxon>
        <taxon>Agaricomycetes</taxon>
        <taxon>Agaricomycetidae</taxon>
        <taxon>Jaapiales</taxon>
        <taxon>Jaapiaceae</taxon>
        <taxon>Jaapia</taxon>
    </lineage>
</organism>
<proteinExistence type="predicted"/>
<dbReference type="OrthoDB" id="10265969at2759"/>
<comment type="subcellular location">
    <subcellularLocation>
        <location evidence="1 7">Nucleus</location>
    </subcellularLocation>
</comment>
<dbReference type="InterPro" id="IPR039774">
    <property type="entry name" value="Sin3-like"/>
</dbReference>
<evidence type="ECO:0000256" key="6">
    <source>
        <dbReference type="ARBA" id="ARBA00023242"/>
    </source>
</evidence>
<dbReference type="PANTHER" id="PTHR12346:SF0">
    <property type="entry name" value="SIN3A, ISOFORM G"/>
    <property type="match status" value="1"/>
</dbReference>
<gene>
    <name evidence="10" type="ORF">JAAARDRAFT_119201</name>
</gene>
<dbReference type="Pfam" id="PF08295">
    <property type="entry name" value="Sin3_corepress"/>
    <property type="match status" value="1"/>
</dbReference>
<dbReference type="InterPro" id="IPR036600">
    <property type="entry name" value="PAH_sf"/>
</dbReference>
<keyword evidence="6 7" id="KW-0539">Nucleus</keyword>
<feature type="domain" description="Histone deacetylase interacting" evidence="9">
    <location>
        <begin position="501"/>
        <end position="602"/>
    </location>
</feature>
<feature type="region of interest" description="Disordered" evidence="8">
    <location>
        <begin position="792"/>
        <end position="829"/>
    </location>
</feature>
<evidence type="ECO:0000313" key="11">
    <source>
        <dbReference type="Proteomes" id="UP000027265"/>
    </source>
</evidence>
<dbReference type="InterPro" id="IPR031693">
    <property type="entry name" value="Sin3_C"/>
</dbReference>
<evidence type="ECO:0000313" key="10">
    <source>
        <dbReference type="EMBL" id="KDQ63138.1"/>
    </source>
</evidence>
<dbReference type="FunFam" id="1.20.1160.11:FF:000001">
    <property type="entry name" value="Paired amphipathic helix protein Sin3"/>
    <property type="match status" value="1"/>
</dbReference>
<dbReference type="FunFam" id="1.20.1160.11:FF:000002">
    <property type="entry name" value="Paired amphipathic helix protein SIN3"/>
    <property type="match status" value="1"/>
</dbReference>
<dbReference type="AlphaFoldDB" id="A0A067Q7W4"/>
<feature type="compositionally biased region" description="Pro residues" evidence="8">
    <location>
        <begin position="363"/>
        <end position="374"/>
    </location>
</feature>
<reference evidence="11" key="1">
    <citation type="journal article" date="2014" name="Proc. Natl. Acad. Sci. U.S.A.">
        <title>Extensive sampling of basidiomycete genomes demonstrates inadequacy of the white-rot/brown-rot paradigm for wood decay fungi.</title>
        <authorList>
            <person name="Riley R."/>
            <person name="Salamov A.A."/>
            <person name="Brown D.W."/>
            <person name="Nagy L.G."/>
            <person name="Floudas D."/>
            <person name="Held B.W."/>
            <person name="Levasseur A."/>
            <person name="Lombard V."/>
            <person name="Morin E."/>
            <person name="Otillar R."/>
            <person name="Lindquist E.A."/>
            <person name="Sun H."/>
            <person name="LaButti K.M."/>
            <person name="Schmutz J."/>
            <person name="Jabbour D."/>
            <person name="Luo H."/>
            <person name="Baker S.E."/>
            <person name="Pisabarro A.G."/>
            <person name="Walton J.D."/>
            <person name="Blanchette R.A."/>
            <person name="Henrissat B."/>
            <person name="Martin F."/>
            <person name="Cullen D."/>
            <person name="Hibbett D.S."/>
            <person name="Grigoriev I.V."/>
        </authorList>
    </citation>
    <scope>NUCLEOTIDE SEQUENCE [LARGE SCALE GENOMIC DNA]</scope>
    <source>
        <strain evidence="11">MUCL 33604</strain>
    </source>
</reference>
<keyword evidence="11" id="KW-1185">Reference proteome</keyword>
<dbReference type="PANTHER" id="PTHR12346">
    <property type="entry name" value="SIN3B-RELATED"/>
    <property type="match status" value="1"/>
</dbReference>
<evidence type="ECO:0000259" key="9">
    <source>
        <dbReference type="SMART" id="SM00761"/>
    </source>
</evidence>
<keyword evidence="5" id="KW-0804">Transcription</keyword>
<dbReference type="HOGENOM" id="CLU_001360_2_2_1"/>
<protein>
    <recommendedName>
        <fullName evidence="9">Histone deacetylase interacting domain-containing protein</fullName>
    </recommendedName>
</protein>
<dbReference type="PROSITE" id="PS51477">
    <property type="entry name" value="PAH"/>
    <property type="match status" value="2"/>
</dbReference>
<dbReference type="GO" id="GO:0010628">
    <property type="term" value="P:positive regulation of gene expression"/>
    <property type="evidence" value="ECO:0007669"/>
    <property type="project" value="UniProtKB-ARBA"/>
</dbReference>
<dbReference type="Pfam" id="PF16879">
    <property type="entry name" value="Sin3a_C"/>
    <property type="match status" value="1"/>
</dbReference>
<keyword evidence="3" id="KW-0677">Repeat</keyword>
<evidence type="ECO:0000256" key="5">
    <source>
        <dbReference type="ARBA" id="ARBA00023163"/>
    </source>
</evidence>
<evidence type="ECO:0000256" key="7">
    <source>
        <dbReference type="PROSITE-ProRule" id="PRU00810"/>
    </source>
</evidence>
<sequence length="1228" mass="137515">MPEEFQPPTGNASLSPETNRPLNVTDALSYLDAVKVQFQDKPDVYNHFLDIMKDFKSGLLDTPGVIQRVSMLFQGNPYLIQGFNTFLPPGYRIECSKDPSDPTILVTTPMGTITQSTNPFDPVPRMNRDAIGPGPAPIVSMAFPGPPLHGVSTPGIMSSSRPTTPLPYQYATTFHNMPTSYSPGPHTAAAATFLGGLGGRVINEGAPNGEFNHAIQFLNKIKTRFQDDPNIYKQFLEILQTYQKEQKHPHESQVYVQVQMLFRDSPELMREFKDFLPEVSGPQAPGSIGILPQLQGGPPLAAPSWSQQDPPPAPSDKLDNKAKAPPKRRKRPVEKETTPAPAPKVTNSRAKKPKTAHRQDSPPYSPYQVPPSPQNVPSHASGHNHLQSALPSSQISSASVSLMMGQTVTTSDELMFFDRAKKALESEGTYDEFLKLLNLFSKDIINTKTLIERAEAFLGDGDLLHQLKELMHWDDRRGTVEYGPPGSIRTGPPEALMAPPVNDGEGPSYRKLPESERKLACSGRDELCWSVLNDDWVSHPTWASEESGFVAHKKNTNEDALHKSEEERHEYHVHLSALSRTIAILDPLNNRINEMNHEDRTVFKLKPDLGGYSPHIYQRIIKKIYGREAGIEIYQALQDCPSVAVPVVLSRLKRKEEEWRRALREWSRTWKDADYKNFYKSLDYQSMNFKPNDKKNITAKHFVGDIESIKAEQAKERGDVHTFSFARGSLGYQLEYSFQDTAVLHDSLKLVYRFLEHCQAQYSPQERRRLERFLQSFVPLLCMDPGANLTEDWAQTDSGHDDDMDDGDDGVRPHSGGGRSANGGGNVGGVLPSDLRKQLWKTAQDRAAGGRATSAFTGSRSTSPGLGDVSSSNTHTVDNAKGRPTSRTEDMWIKESVTSLPPGIPSVGQSHVKRKPFFSNTTFYTLLRLLQLLYSRLLRCKEIGAKLAASQHRSLLANPIAVELGLDEPGGPATILGQAIEAFGEGPGTNVLYLYLLEACEKVFDNELDQATFEEHMRWFFGMDAYHVFTIDKLLVALIKQVHTIISDNKCQELWFLLQKARSAESLTTHDILRYRREAEQHVGSDDNLYRVEWERHSKTMRIQLVGADDPSVDEDTSAVGRWREYVDSYVTNLPTEWMGAAIAAKPSGPLFLKRFACLCLVADDAPTKIVAENGVAMRISLGTYKVFYESGTEDFMRREGGAEEVRMLRERAAARHEERKRSRWLFV</sequence>
<dbReference type="SUPFAM" id="SSF47762">
    <property type="entry name" value="PAH2 domain"/>
    <property type="match status" value="3"/>
</dbReference>
<feature type="compositionally biased region" description="Polar residues" evidence="8">
    <location>
        <begin position="854"/>
        <end position="877"/>
    </location>
</feature>
<feature type="compositionally biased region" description="Gly residues" evidence="8">
    <location>
        <begin position="815"/>
        <end position="828"/>
    </location>
</feature>
<dbReference type="Pfam" id="PF02671">
    <property type="entry name" value="PAH"/>
    <property type="match status" value="3"/>
</dbReference>
<evidence type="ECO:0000256" key="8">
    <source>
        <dbReference type="SAM" id="MobiDB-lite"/>
    </source>
</evidence>
<keyword evidence="4" id="KW-0805">Transcription regulation</keyword>
<dbReference type="GO" id="GO:0003714">
    <property type="term" value="F:transcription corepressor activity"/>
    <property type="evidence" value="ECO:0007669"/>
    <property type="project" value="InterPro"/>
</dbReference>
<evidence type="ECO:0000256" key="1">
    <source>
        <dbReference type="ARBA" id="ARBA00004123"/>
    </source>
</evidence>
<dbReference type="STRING" id="933084.A0A067Q7W4"/>
<dbReference type="InParanoid" id="A0A067Q7W4"/>
<evidence type="ECO:0000256" key="2">
    <source>
        <dbReference type="ARBA" id="ARBA00022491"/>
    </source>
</evidence>
<feature type="region of interest" description="Disordered" evidence="8">
    <location>
        <begin position="279"/>
        <end position="392"/>
    </location>
</feature>